<evidence type="ECO:0000259" key="2">
    <source>
        <dbReference type="Pfam" id="PF07670"/>
    </source>
</evidence>
<comment type="caution">
    <text evidence="3">The sequence shown here is derived from an EMBL/GenBank/DDBJ whole genome shotgun (WGS) entry which is preliminary data.</text>
</comment>
<sequence length="386" mass="42915">MYSILLILIIILLLILKKLLNIKYNNIFSIFLTLTVIYFLLNPKLCINASLNGAKLFFSSVFPTMFPFMVICNLIIALDGIKMYSKVLGPLICKPLNLNYQCSFAIIASFLCGYPLGAKYSTNLYKENLISKDEFARLLNIASNIGPLFLIGAVGTSMLGSTKLGYLLLIPSYLSCFIIGILLKNKKKRPLTSSFNNAMKNTVKAKNIGEIIKDSISDAALNTLILCGYVTIFSVVISMLQQIIFSDKLIFNLCQKFNIPFDIISGILLGSIEATNGCNIISSSNLDISLKLCLISFLCSFGGLSIIAQTTSFFYKENISIPKYFFTKLLQGIISFAIMFFIFSFFKQSISTFSSGTIVYLYITPLITFILINLLIAIIYKLISTS</sequence>
<feature type="transmembrane region" description="Helical" evidence="1">
    <location>
        <begin position="223"/>
        <end position="245"/>
    </location>
</feature>
<dbReference type="EMBL" id="CYZR01000001">
    <property type="protein sequence ID" value="CUN48568.1"/>
    <property type="molecule type" value="Genomic_DNA"/>
</dbReference>
<dbReference type="Proteomes" id="UP000095488">
    <property type="component" value="Unassembled WGS sequence"/>
</dbReference>
<proteinExistence type="predicted"/>
<feature type="transmembrane region" description="Helical" evidence="1">
    <location>
        <begin position="138"/>
        <end position="158"/>
    </location>
</feature>
<dbReference type="NCBIfam" id="TIGR02871">
    <property type="entry name" value="spore_ylbJ"/>
    <property type="match status" value="1"/>
</dbReference>
<accession>A0ABM9ULS8</accession>
<feature type="transmembrane region" description="Helical" evidence="1">
    <location>
        <begin position="164"/>
        <end position="183"/>
    </location>
</feature>
<dbReference type="RefSeq" id="WP_055257191.1">
    <property type="nucleotide sequence ID" value="NZ_CABIXL010000001.1"/>
</dbReference>
<protein>
    <submittedName>
        <fullName evidence="3">Uncharacterized protein conserved in bacteria</fullName>
    </submittedName>
</protein>
<feature type="transmembrane region" description="Helical" evidence="1">
    <location>
        <begin position="329"/>
        <end position="346"/>
    </location>
</feature>
<dbReference type="InterPro" id="IPR014226">
    <property type="entry name" value="Spore_IM_YlbJ"/>
</dbReference>
<feature type="transmembrane region" description="Helical" evidence="1">
    <location>
        <begin position="288"/>
        <end position="309"/>
    </location>
</feature>
<gene>
    <name evidence="3" type="ORF">ERS852473_00298</name>
</gene>
<name>A0ABM9ULS8_SARVE</name>
<evidence type="ECO:0000313" key="4">
    <source>
        <dbReference type="Proteomes" id="UP000095488"/>
    </source>
</evidence>
<organism evidence="3 4">
    <name type="scientific">Sarcina ventriculi</name>
    <name type="common">Clostridium ventriculi</name>
    <dbReference type="NCBI Taxonomy" id="1267"/>
    <lineage>
        <taxon>Bacteria</taxon>
        <taxon>Bacillati</taxon>
        <taxon>Bacillota</taxon>
        <taxon>Clostridia</taxon>
        <taxon>Eubacteriales</taxon>
        <taxon>Clostridiaceae</taxon>
        <taxon>Sarcina</taxon>
    </lineage>
</organism>
<evidence type="ECO:0000256" key="1">
    <source>
        <dbReference type="SAM" id="Phobius"/>
    </source>
</evidence>
<dbReference type="InterPro" id="IPR011642">
    <property type="entry name" value="Gate_dom"/>
</dbReference>
<feature type="domain" description="Nucleoside transporter/FeoB GTPase Gate" evidence="2">
    <location>
        <begin position="59"/>
        <end position="128"/>
    </location>
</feature>
<feature type="transmembrane region" description="Helical" evidence="1">
    <location>
        <begin position="27"/>
        <end position="45"/>
    </location>
</feature>
<feature type="transmembrane region" description="Helical" evidence="1">
    <location>
        <begin position="257"/>
        <end position="276"/>
    </location>
</feature>
<feature type="transmembrane region" description="Helical" evidence="1">
    <location>
        <begin position="98"/>
        <end position="117"/>
    </location>
</feature>
<reference evidence="3 4" key="1">
    <citation type="submission" date="2015-09" db="EMBL/GenBank/DDBJ databases">
        <authorList>
            <consortium name="Pathogen Informatics"/>
        </authorList>
    </citation>
    <scope>NUCLEOTIDE SEQUENCE [LARGE SCALE GENOMIC DNA]</scope>
    <source>
        <strain evidence="3 4">2789STDY5834858</strain>
    </source>
</reference>
<keyword evidence="1" id="KW-0812">Transmembrane</keyword>
<feature type="transmembrane region" description="Helical" evidence="1">
    <location>
        <begin position="358"/>
        <end position="383"/>
    </location>
</feature>
<dbReference type="Pfam" id="PF07670">
    <property type="entry name" value="Gate"/>
    <property type="match status" value="1"/>
</dbReference>
<feature type="transmembrane region" description="Helical" evidence="1">
    <location>
        <begin position="57"/>
        <end position="78"/>
    </location>
</feature>
<keyword evidence="4" id="KW-1185">Reference proteome</keyword>
<evidence type="ECO:0000313" key="3">
    <source>
        <dbReference type="EMBL" id="CUN48568.1"/>
    </source>
</evidence>
<keyword evidence="1" id="KW-1133">Transmembrane helix</keyword>
<keyword evidence="1" id="KW-0472">Membrane</keyword>